<dbReference type="EMBL" id="AP004041">
    <property type="protein sequence ID" value="BAC92381.1"/>
    <property type="molecule type" value="Genomic_DNA"/>
</dbReference>
<protein>
    <submittedName>
        <fullName evidence="2">Uncharacterized protein</fullName>
    </submittedName>
</protein>
<proteinExistence type="predicted"/>
<evidence type="ECO:0000256" key="1">
    <source>
        <dbReference type="SAM" id="MobiDB-lite"/>
    </source>
</evidence>
<sequence>MERSDGIGKRRRRGSARVSGGGGRRKKTRLTGGAHLSATARERGERRRPGPDWAEGREREGERIELRKIRENFRELT</sequence>
<reference evidence="2" key="1">
    <citation type="journal article" date="2004" name="Plant Cell">
        <title>Composition and structure of the centromeric region of rice chromosome 8.</title>
        <authorList>
            <person name="Wu J."/>
            <person name="Yamagata H."/>
            <person name="Hayashi-Tsugane M."/>
            <person name="Hijishita S."/>
            <person name="Fujisawa M."/>
            <person name="Shibata M."/>
            <person name="Itoh Y."/>
            <person name="Nakamura M."/>
            <person name="Sakaguchi M."/>
            <person name="Yoshihara R."/>
            <person name="Kobayashi H."/>
            <person name="Itoh K."/>
            <person name="Karasawa W."/>
            <person name="Yamamoto M."/>
            <person name="Saji S."/>
            <person name="Katagiri S."/>
            <person name="Kanamori H."/>
            <person name="Namiki N."/>
            <person name="Katayose Y."/>
            <person name="Matsumoto T."/>
            <person name="Sasaki T."/>
        </authorList>
    </citation>
    <scope>NUCLEOTIDE SEQUENCE</scope>
</reference>
<feature type="region of interest" description="Disordered" evidence="1">
    <location>
        <begin position="1"/>
        <end position="61"/>
    </location>
</feature>
<feature type="compositionally biased region" description="Basic and acidic residues" evidence="1">
    <location>
        <begin position="40"/>
        <end position="61"/>
    </location>
</feature>
<evidence type="ECO:0000313" key="2">
    <source>
        <dbReference type="EMBL" id="BAC92381.1"/>
    </source>
</evidence>
<name>Q6ZHY8_ORYSJ</name>
<organism evidence="2">
    <name type="scientific">Oryza sativa subsp. japonica</name>
    <name type="common">Rice</name>
    <dbReference type="NCBI Taxonomy" id="39947"/>
    <lineage>
        <taxon>Eukaryota</taxon>
        <taxon>Viridiplantae</taxon>
        <taxon>Streptophyta</taxon>
        <taxon>Embryophyta</taxon>
        <taxon>Tracheophyta</taxon>
        <taxon>Spermatophyta</taxon>
        <taxon>Magnoliopsida</taxon>
        <taxon>Liliopsida</taxon>
        <taxon>Poales</taxon>
        <taxon>Poaceae</taxon>
        <taxon>BOP clade</taxon>
        <taxon>Oryzoideae</taxon>
        <taxon>Oryzeae</taxon>
        <taxon>Oryzinae</taxon>
        <taxon>Oryza</taxon>
        <taxon>Oryza sativa</taxon>
    </lineage>
</organism>
<gene>
    <name evidence="2" type="primary">OJ1115_A07.111</name>
</gene>
<dbReference type="AlphaFoldDB" id="Q6ZHY8"/>
<accession>Q6ZHY8</accession>